<evidence type="ECO:0000313" key="4">
    <source>
        <dbReference type="Proteomes" id="UP001472866"/>
    </source>
</evidence>
<dbReference type="AlphaFoldDB" id="A0AAX4P6G1"/>
<sequence>MAPPIRVRRPTCERERVRPRSRPTRASCEGTSPRGPPQRAPRVCEEESSCAKSGRRHATSLCVLSSFIPQFLWGVRSERTLAAPIALAGTREREKQRSPAWTTQGVQRTSILAAASTILISAFVGRKGAARGAYLPSCIDGLEARPSGIPGAATGLFTTRMISRGAFLGFYCGDQHQSSATVPKHRETYAMVVGPENIVPDPTNERHWLCFMNEPPMNSTPNIEPSYTFLYNGQGDPIAVACAMHATRDIDPGSELFWYYGSRYDELRTERGYTQPEFRSTLPSGDRQQPSNALGAGLPLDCFVSWEPRKLSMLGSVDYYETKTEAFAEKLSRT</sequence>
<keyword evidence="4" id="KW-1185">Reference proteome</keyword>
<dbReference type="Pfam" id="PF00856">
    <property type="entry name" value="SET"/>
    <property type="match status" value="1"/>
</dbReference>
<evidence type="ECO:0000256" key="1">
    <source>
        <dbReference type="SAM" id="MobiDB-lite"/>
    </source>
</evidence>
<accession>A0AAX4P6G1</accession>
<reference evidence="3 4" key="1">
    <citation type="submission" date="2024-03" db="EMBL/GenBank/DDBJ databases">
        <title>Complete genome sequence of the green alga Chloropicon roscoffensis RCC1871.</title>
        <authorList>
            <person name="Lemieux C."/>
            <person name="Pombert J.-F."/>
            <person name="Otis C."/>
            <person name="Turmel M."/>
        </authorList>
    </citation>
    <scope>NUCLEOTIDE SEQUENCE [LARGE SCALE GENOMIC DNA]</scope>
    <source>
        <strain evidence="3 4">RCC1871</strain>
    </source>
</reference>
<feature type="region of interest" description="Disordered" evidence="1">
    <location>
        <begin position="1"/>
        <end position="43"/>
    </location>
</feature>
<dbReference type="EMBL" id="CP151504">
    <property type="protein sequence ID" value="WZN61547.1"/>
    <property type="molecule type" value="Genomic_DNA"/>
</dbReference>
<protein>
    <recommendedName>
        <fullName evidence="2">SET domain-containing protein</fullName>
    </recommendedName>
</protein>
<dbReference type="Gene3D" id="2.170.270.10">
    <property type="entry name" value="SET domain"/>
    <property type="match status" value="1"/>
</dbReference>
<organism evidence="3 4">
    <name type="scientific">Chloropicon roscoffensis</name>
    <dbReference type="NCBI Taxonomy" id="1461544"/>
    <lineage>
        <taxon>Eukaryota</taxon>
        <taxon>Viridiplantae</taxon>
        <taxon>Chlorophyta</taxon>
        <taxon>Chloropicophyceae</taxon>
        <taxon>Chloropicales</taxon>
        <taxon>Chloropicaceae</taxon>
        <taxon>Chloropicon</taxon>
    </lineage>
</organism>
<name>A0AAX4P6G1_9CHLO</name>
<evidence type="ECO:0000313" key="3">
    <source>
        <dbReference type="EMBL" id="WZN61547.1"/>
    </source>
</evidence>
<dbReference type="InterPro" id="IPR046341">
    <property type="entry name" value="SET_dom_sf"/>
</dbReference>
<dbReference type="PROSITE" id="PS50280">
    <property type="entry name" value="SET"/>
    <property type="match status" value="1"/>
</dbReference>
<dbReference type="SUPFAM" id="SSF82199">
    <property type="entry name" value="SET domain"/>
    <property type="match status" value="1"/>
</dbReference>
<gene>
    <name evidence="3" type="ORF">HKI87_04g30820</name>
</gene>
<proteinExistence type="predicted"/>
<evidence type="ECO:0000259" key="2">
    <source>
        <dbReference type="PROSITE" id="PS50280"/>
    </source>
</evidence>
<dbReference type="Proteomes" id="UP001472866">
    <property type="component" value="Chromosome 04"/>
</dbReference>
<feature type="domain" description="SET" evidence="2">
    <location>
        <begin position="140"/>
        <end position="261"/>
    </location>
</feature>
<dbReference type="InterPro" id="IPR001214">
    <property type="entry name" value="SET_dom"/>
</dbReference>